<name>A0A0F9E2D8_9ZZZZ</name>
<evidence type="ECO:0000313" key="2">
    <source>
        <dbReference type="EMBL" id="KKL18267.1"/>
    </source>
</evidence>
<dbReference type="EMBL" id="LAZR01038945">
    <property type="protein sequence ID" value="KKL18238.1"/>
    <property type="molecule type" value="Genomic_DNA"/>
</dbReference>
<accession>A0A0F9E2D8</accession>
<gene>
    <name evidence="2" type="ORF">LCGC14_2477260</name>
    <name evidence="1" type="ORF">LCGC14_2477490</name>
</gene>
<reference evidence="1" key="1">
    <citation type="journal article" date="2015" name="Nature">
        <title>Complex archaea that bridge the gap between prokaryotes and eukaryotes.</title>
        <authorList>
            <person name="Spang A."/>
            <person name="Saw J.H."/>
            <person name="Jorgensen S.L."/>
            <person name="Zaremba-Niedzwiedzka K."/>
            <person name="Martijn J."/>
            <person name="Lind A.E."/>
            <person name="van Eijk R."/>
            <person name="Schleper C."/>
            <person name="Guy L."/>
            <person name="Ettema T.J."/>
        </authorList>
    </citation>
    <scope>NUCLEOTIDE SEQUENCE</scope>
</reference>
<sequence length="70" mass="8189">MDDVTLRMKDGSFYLYIDSATGGRYVFCDKWCKDTWMTAETEHSPEAKNEKWGCWWCGTSVNPDYEEDTS</sequence>
<comment type="caution">
    <text evidence="1">The sequence shown here is derived from an EMBL/GenBank/DDBJ whole genome shotgun (WGS) entry which is preliminary data.</text>
</comment>
<evidence type="ECO:0000313" key="1">
    <source>
        <dbReference type="EMBL" id="KKL18238.1"/>
    </source>
</evidence>
<dbReference type="EMBL" id="LAZR01038936">
    <property type="protein sequence ID" value="KKL18267.1"/>
    <property type="molecule type" value="Genomic_DNA"/>
</dbReference>
<dbReference type="AlphaFoldDB" id="A0A0F9E2D8"/>
<proteinExistence type="predicted"/>
<organism evidence="1">
    <name type="scientific">marine sediment metagenome</name>
    <dbReference type="NCBI Taxonomy" id="412755"/>
    <lineage>
        <taxon>unclassified sequences</taxon>
        <taxon>metagenomes</taxon>
        <taxon>ecological metagenomes</taxon>
    </lineage>
</organism>
<protein>
    <submittedName>
        <fullName evidence="1">Uncharacterized protein</fullName>
    </submittedName>
</protein>